<dbReference type="STRING" id="1495769.CEM_346"/>
<proteinExistence type="inferred from homology"/>
<dbReference type="GO" id="GO:0050566">
    <property type="term" value="F:asparaginyl-tRNA synthase (glutamine-hydrolyzing) activity"/>
    <property type="evidence" value="ECO:0007669"/>
    <property type="project" value="RHEA"/>
</dbReference>
<dbReference type="InterPro" id="IPR042114">
    <property type="entry name" value="GatB_C_1"/>
</dbReference>
<comment type="catalytic activity">
    <reaction evidence="10 11">
        <text>L-glutamyl-tRNA(Gln) + L-glutamine + ATP + H2O = L-glutaminyl-tRNA(Gln) + L-glutamate + ADP + phosphate + H(+)</text>
        <dbReference type="Rhea" id="RHEA:17521"/>
        <dbReference type="Rhea" id="RHEA-COMP:9681"/>
        <dbReference type="Rhea" id="RHEA-COMP:9684"/>
        <dbReference type="ChEBI" id="CHEBI:15377"/>
        <dbReference type="ChEBI" id="CHEBI:15378"/>
        <dbReference type="ChEBI" id="CHEBI:29985"/>
        <dbReference type="ChEBI" id="CHEBI:30616"/>
        <dbReference type="ChEBI" id="CHEBI:43474"/>
        <dbReference type="ChEBI" id="CHEBI:58359"/>
        <dbReference type="ChEBI" id="CHEBI:78520"/>
        <dbReference type="ChEBI" id="CHEBI:78521"/>
        <dbReference type="ChEBI" id="CHEBI:456216"/>
    </reaction>
</comment>
<dbReference type="InterPro" id="IPR004413">
    <property type="entry name" value="GatB"/>
</dbReference>
<evidence type="ECO:0000256" key="8">
    <source>
        <dbReference type="ARBA" id="ARBA00024799"/>
    </source>
</evidence>
<dbReference type="GO" id="GO:0005524">
    <property type="term" value="F:ATP binding"/>
    <property type="evidence" value="ECO:0007669"/>
    <property type="project" value="UniProtKB-KW"/>
</dbReference>
<dbReference type="Pfam" id="PF02934">
    <property type="entry name" value="GatB_N"/>
    <property type="match status" value="1"/>
</dbReference>
<evidence type="ECO:0000256" key="4">
    <source>
        <dbReference type="ARBA" id="ARBA00022598"/>
    </source>
</evidence>
<keyword evidence="6 11" id="KW-0067">ATP-binding</keyword>
<dbReference type="EC" id="6.3.5.-" evidence="11"/>
<comment type="catalytic activity">
    <reaction evidence="9 11">
        <text>L-aspartyl-tRNA(Asn) + L-glutamine + ATP + H2O = L-asparaginyl-tRNA(Asn) + L-glutamate + ADP + phosphate + 2 H(+)</text>
        <dbReference type="Rhea" id="RHEA:14513"/>
        <dbReference type="Rhea" id="RHEA-COMP:9674"/>
        <dbReference type="Rhea" id="RHEA-COMP:9677"/>
        <dbReference type="ChEBI" id="CHEBI:15377"/>
        <dbReference type="ChEBI" id="CHEBI:15378"/>
        <dbReference type="ChEBI" id="CHEBI:29985"/>
        <dbReference type="ChEBI" id="CHEBI:30616"/>
        <dbReference type="ChEBI" id="CHEBI:43474"/>
        <dbReference type="ChEBI" id="CHEBI:58359"/>
        <dbReference type="ChEBI" id="CHEBI:78515"/>
        <dbReference type="ChEBI" id="CHEBI:78516"/>
        <dbReference type="ChEBI" id="CHEBI:456216"/>
    </reaction>
</comment>
<dbReference type="SMART" id="SM00845">
    <property type="entry name" value="GatB_Yqey"/>
    <property type="match status" value="1"/>
</dbReference>
<dbReference type="GO" id="GO:0006412">
    <property type="term" value="P:translation"/>
    <property type="evidence" value="ECO:0007669"/>
    <property type="project" value="UniProtKB-UniRule"/>
</dbReference>
<dbReference type="GO" id="GO:0070681">
    <property type="term" value="P:glutaminyl-tRNAGln biosynthesis via transamidation"/>
    <property type="evidence" value="ECO:0007669"/>
    <property type="project" value="TreeGrafter"/>
</dbReference>
<evidence type="ECO:0000313" key="13">
    <source>
        <dbReference type="EMBL" id="CDZ16587.1"/>
    </source>
</evidence>
<keyword evidence="4 11" id="KW-0436">Ligase</keyword>
<dbReference type="SUPFAM" id="SSF89095">
    <property type="entry name" value="GatB/YqeY motif"/>
    <property type="match status" value="1"/>
</dbReference>
<dbReference type="GO" id="GO:0050567">
    <property type="term" value="F:glutaminyl-tRNA synthase (glutamine-hydrolyzing) activity"/>
    <property type="evidence" value="ECO:0007669"/>
    <property type="project" value="UniProtKB-UniRule"/>
</dbReference>
<dbReference type="Pfam" id="PF02637">
    <property type="entry name" value="GatB_Yqey"/>
    <property type="match status" value="1"/>
</dbReference>
<evidence type="ECO:0000256" key="9">
    <source>
        <dbReference type="ARBA" id="ARBA00047380"/>
    </source>
</evidence>
<dbReference type="InterPro" id="IPR023168">
    <property type="entry name" value="GatB_Yqey_C_2"/>
</dbReference>
<evidence type="ECO:0000256" key="11">
    <source>
        <dbReference type="HAMAP-Rule" id="MF_00121"/>
    </source>
</evidence>
<dbReference type="InterPro" id="IPR017959">
    <property type="entry name" value="Asn/Gln-tRNA_amidoTrfase_suB/E"/>
</dbReference>
<evidence type="ECO:0000256" key="5">
    <source>
        <dbReference type="ARBA" id="ARBA00022741"/>
    </source>
</evidence>
<dbReference type="KEGG" id="eme:CEM_346"/>
<dbReference type="AlphaFoldDB" id="A0A078KEX5"/>
<dbReference type="PANTHER" id="PTHR11659">
    <property type="entry name" value="GLUTAMYL-TRNA GLN AMIDOTRANSFERASE SUBUNIT B MITOCHONDRIAL AND PROKARYOTIC PET112-RELATED"/>
    <property type="match status" value="1"/>
</dbReference>
<dbReference type="GO" id="GO:0016740">
    <property type="term" value="F:transferase activity"/>
    <property type="evidence" value="ECO:0007669"/>
    <property type="project" value="UniProtKB-KW"/>
</dbReference>
<evidence type="ECO:0000256" key="10">
    <source>
        <dbReference type="ARBA" id="ARBA00047913"/>
    </source>
</evidence>
<dbReference type="InterPro" id="IPR014746">
    <property type="entry name" value="Gln_synth/guanido_kin_cat_dom"/>
</dbReference>
<keyword evidence="7 11" id="KW-0648">Protein biosynthesis</keyword>
<evidence type="ECO:0000256" key="1">
    <source>
        <dbReference type="ARBA" id="ARBA00005306"/>
    </source>
</evidence>
<organism evidence="13 14">
    <name type="scientific">Candidatus Johnevansia muelleri</name>
    <dbReference type="NCBI Taxonomy" id="1495769"/>
    <lineage>
        <taxon>Bacteria</taxon>
        <taxon>Pseudomonadati</taxon>
        <taxon>Pseudomonadota</taxon>
        <taxon>Gammaproteobacteria</taxon>
        <taxon>Candidatus Johnevansiales</taxon>
        <taxon>Candidatus Johnevansiaceae</taxon>
        <taxon>Candidatus Johnevansia</taxon>
    </lineage>
</organism>
<evidence type="ECO:0000256" key="7">
    <source>
        <dbReference type="ARBA" id="ARBA00022917"/>
    </source>
</evidence>
<name>A0A078KEX5_9GAMM</name>
<comment type="similarity">
    <text evidence="1 11">Belongs to the GatB/GatE family. GatB subfamily.</text>
</comment>
<feature type="domain" description="Asn/Gln amidotransferase" evidence="12">
    <location>
        <begin position="328"/>
        <end position="480"/>
    </location>
</feature>
<dbReference type="SUPFAM" id="SSF55931">
    <property type="entry name" value="Glutamine synthetase/guanido kinase"/>
    <property type="match status" value="1"/>
</dbReference>
<dbReference type="Gene3D" id="1.10.150.380">
    <property type="entry name" value="GatB domain, N-terminal subdomain"/>
    <property type="match status" value="1"/>
</dbReference>
<dbReference type="InterPro" id="IPR006075">
    <property type="entry name" value="Asn/Gln-tRNA_Trfase_suB/E_cat"/>
</dbReference>
<accession>A0A078KEX5</accession>
<sequence>MKWETVIGLEVHVQLSTQSKIFSGAIAKFNNKPNTNICAIDLGMPGTLPVLNENVIAMAIRFGLALGAEINDISIFERKHYFYPDLPKGYQTSQMTQPIIGPCKINLELDNCENKIVRINHIHIEEDAGKSIHNYIGGMSGIDFNRAGIPLVEIVSEADMHSHKEALAYLHAIYNIINYIGISDCNMAKGAMRCDINISIRPIGTKKLGTRTEIKNVNSFRFVERAIIVEVERQINILNKGNKILRETRIFNPEKDKTEALRTKEQTNDYRYFPCPDLLPLKISKNYIDLQKKFIPQLSNVRKEYFIKNLGISEYMAKFLSLSRDKADYFECVYKICGDANLAANWIQCNLTAKLNSYNLCIKDSPISAYKLGGLLLRIKDKTITNKAAKDVFTDLWTHPFKNADQIINSKCFLQVNDENIIKNTINKIISENNIQVDEYINSNDKKRKKMFGFFIGKIMKRSNSNINPQKANVLLKKKLDDLYLIKNIKFKCL</sequence>
<dbReference type="NCBIfam" id="TIGR00133">
    <property type="entry name" value="gatB"/>
    <property type="match status" value="1"/>
</dbReference>
<keyword evidence="13" id="KW-0808">Transferase</keyword>
<gene>
    <name evidence="11 13" type="primary">gatB</name>
    <name evidence="13" type="ORF">CEM_346</name>
</gene>
<dbReference type="InterPro" id="IPR003789">
    <property type="entry name" value="Asn/Gln_tRNA_amidoTrase-B-like"/>
</dbReference>
<protein>
    <recommendedName>
        <fullName evidence="3 11">Aspartyl/glutamyl-tRNA(Asn/Gln) amidotransferase subunit B</fullName>
        <shortName evidence="11">Asp/Glu-ADT subunit B</shortName>
        <ecNumber evidence="11">6.3.5.-</ecNumber>
    </recommendedName>
</protein>
<dbReference type="HAMAP" id="MF_00121">
    <property type="entry name" value="GatB"/>
    <property type="match status" value="1"/>
</dbReference>
<dbReference type="NCBIfam" id="NF004012">
    <property type="entry name" value="PRK05477.1-2"/>
    <property type="match status" value="1"/>
</dbReference>
<dbReference type="HOGENOM" id="CLU_019240_0_0_6"/>
<reference evidence="14" key="1">
    <citation type="submission" date="2014-07" db="EMBL/GenBank/DDBJ databases">
        <authorList>
            <person name="Santos-Garcia D."/>
        </authorList>
    </citation>
    <scope>NUCLEOTIDE SEQUENCE [LARGE SCALE GENOMIC DNA]</scope>
</reference>
<dbReference type="EMBL" id="LM655252">
    <property type="protein sequence ID" value="CDZ16587.1"/>
    <property type="molecule type" value="Genomic_DNA"/>
</dbReference>
<dbReference type="Gene3D" id="1.10.10.410">
    <property type="match status" value="1"/>
</dbReference>
<dbReference type="Proteomes" id="UP000032420">
    <property type="component" value="Chromosome I"/>
</dbReference>
<evidence type="ECO:0000259" key="12">
    <source>
        <dbReference type="SMART" id="SM00845"/>
    </source>
</evidence>
<dbReference type="PROSITE" id="PS01234">
    <property type="entry name" value="GATB"/>
    <property type="match status" value="1"/>
</dbReference>
<dbReference type="NCBIfam" id="NF004014">
    <property type="entry name" value="PRK05477.1-4"/>
    <property type="match status" value="1"/>
</dbReference>
<comment type="function">
    <text evidence="8 11">Allows the formation of correctly charged Asn-tRNA(Asn) or Gln-tRNA(Gln) through the transamidation of misacylated Asp-tRNA(Asn) or Glu-tRNA(Gln) in organisms which lack either or both of asparaginyl-tRNA or glutaminyl-tRNA synthetases. The reaction takes place in the presence of glutamine and ATP through an activated phospho-Asp-tRNA(Asn) or phospho-Glu-tRNA(Gln).</text>
</comment>
<dbReference type="PANTHER" id="PTHR11659:SF0">
    <property type="entry name" value="GLUTAMYL-TRNA(GLN) AMIDOTRANSFERASE SUBUNIT B, MITOCHONDRIAL"/>
    <property type="match status" value="1"/>
</dbReference>
<evidence type="ECO:0000313" key="14">
    <source>
        <dbReference type="Proteomes" id="UP000032420"/>
    </source>
</evidence>
<comment type="subunit">
    <text evidence="2 11">Heterotrimer of A, B and C subunits.</text>
</comment>
<dbReference type="InterPro" id="IPR018027">
    <property type="entry name" value="Asn/Gln_amidotransferase"/>
</dbReference>
<keyword evidence="14" id="KW-1185">Reference proteome</keyword>
<dbReference type="PATRIC" id="fig|1495769.3.peg.308"/>
<keyword evidence="5 11" id="KW-0547">Nucleotide-binding</keyword>
<evidence type="ECO:0000256" key="6">
    <source>
        <dbReference type="ARBA" id="ARBA00022840"/>
    </source>
</evidence>
<evidence type="ECO:0000256" key="2">
    <source>
        <dbReference type="ARBA" id="ARBA00011123"/>
    </source>
</evidence>
<evidence type="ECO:0000256" key="3">
    <source>
        <dbReference type="ARBA" id="ARBA00016923"/>
    </source>
</evidence>
<dbReference type="OrthoDB" id="9804078at2"/>
<dbReference type="InterPro" id="IPR017958">
    <property type="entry name" value="Gln-tRNA_amidoTrfase_suB_CS"/>
</dbReference>